<accession>A0A3L7A375</accession>
<evidence type="ECO:0000313" key="2">
    <source>
        <dbReference type="EMBL" id="RLP74485.1"/>
    </source>
</evidence>
<reference evidence="2 3" key="1">
    <citation type="submission" date="2018-10" db="EMBL/GenBank/DDBJ databases">
        <authorList>
            <person name="Li J."/>
        </authorList>
    </citation>
    <scope>NUCLEOTIDE SEQUENCE [LARGE SCALE GENOMIC DNA]</scope>
    <source>
        <strain evidence="2 3">IF 016277</strain>
    </source>
</reference>
<feature type="transmembrane region" description="Helical" evidence="1">
    <location>
        <begin position="257"/>
        <end position="278"/>
    </location>
</feature>
<name>A0A3L7A375_9MICO</name>
<gene>
    <name evidence="2" type="ORF">D9V32_12400</name>
</gene>
<evidence type="ECO:0000256" key="1">
    <source>
        <dbReference type="SAM" id="Phobius"/>
    </source>
</evidence>
<dbReference type="AlphaFoldDB" id="A0A3L7A375"/>
<comment type="caution">
    <text evidence="2">The sequence shown here is derived from an EMBL/GenBank/DDBJ whole genome shotgun (WGS) entry which is preliminary data.</text>
</comment>
<proteinExistence type="predicted"/>
<organism evidence="2 3">
    <name type="scientific">Mycetocola tolaasinivorans</name>
    <dbReference type="NCBI Taxonomy" id="76635"/>
    <lineage>
        <taxon>Bacteria</taxon>
        <taxon>Bacillati</taxon>
        <taxon>Actinomycetota</taxon>
        <taxon>Actinomycetes</taxon>
        <taxon>Micrococcales</taxon>
        <taxon>Microbacteriaceae</taxon>
        <taxon>Mycetocola</taxon>
    </lineage>
</organism>
<sequence>MGRDFRSATGWFVLCAVILAGQAALVASFATFTVGYADAAASPSETELPAGQGSAVRVIDPQARNVQDLEEPALLPGAPVLFGALGERADLFLTGEDGRIDPGATTAEEFTAGMRAEDLARLIRCLCAPDALEDVIVSINAAEDAAETGRRYEAVPVKELISPLERSGTLIDRLNLTLGITVSLLGGVVVAAGAHRLRAHTLRRFLIEHLHGARPGMLHLRAQLVLALGITPPLLLGFTAGRIVYAGADWPPLLPAHYLLFPALFALALHLLIGIPFARRISRTLHPKGPS</sequence>
<keyword evidence="3" id="KW-1185">Reference proteome</keyword>
<dbReference type="Proteomes" id="UP000272503">
    <property type="component" value="Unassembled WGS sequence"/>
</dbReference>
<evidence type="ECO:0000313" key="3">
    <source>
        <dbReference type="Proteomes" id="UP000272503"/>
    </source>
</evidence>
<protein>
    <submittedName>
        <fullName evidence="2">Uncharacterized protein</fullName>
    </submittedName>
</protein>
<keyword evidence="1" id="KW-0812">Transmembrane</keyword>
<feature type="transmembrane region" description="Helical" evidence="1">
    <location>
        <begin position="174"/>
        <end position="194"/>
    </location>
</feature>
<keyword evidence="1" id="KW-1133">Transmembrane helix</keyword>
<keyword evidence="1" id="KW-0472">Membrane</keyword>
<feature type="transmembrane region" description="Helical" evidence="1">
    <location>
        <begin position="224"/>
        <end position="245"/>
    </location>
</feature>
<dbReference type="EMBL" id="RCUX01000010">
    <property type="protein sequence ID" value="RLP74485.1"/>
    <property type="molecule type" value="Genomic_DNA"/>
</dbReference>